<sequence length="208" mass="23736">MKIIIANQKGGVGKSTITTLLANYLVLDKKENIIILDMDYQETVFARWEEDKQMYSNDPLYEVMKVDLEEYSKYSHALNEVKTEGHILLDTPGKLDDDNMLAIIKDADLIICPFAYEKTIFESSLFFSKVAHHVNPNIKIVYLPTRIKGTVKYETEGKVKEVLAAYGTIAPKIPDRVALERIDTVSISSEARSLIQEPFDYIYDSYLV</sequence>
<dbReference type="OrthoDB" id="978593at2"/>
<dbReference type="Proteomes" id="UP000240357">
    <property type="component" value="Unassembled WGS sequence"/>
</dbReference>
<feature type="domain" description="CobQ/CobB/MinD/ParA nucleotide binding" evidence="1">
    <location>
        <begin position="3"/>
        <end position="150"/>
    </location>
</feature>
<comment type="caution">
    <text evidence="2">The sequence shown here is derived from an EMBL/GenBank/DDBJ whole genome shotgun (WGS) entry which is preliminary data.</text>
</comment>
<dbReference type="PANTHER" id="PTHR13696">
    <property type="entry name" value="P-LOOP CONTAINING NUCLEOSIDE TRIPHOSPHATE HYDROLASE"/>
    <property type="match status" value="1"/>
</dbReference>
<dbReference type="InterPro" id="IPR050678">
    <property type="entry name" value="DNA_Partitioning_ATPase"/>
</dbReference>
<dbReference type="RefSeq" id="WP_106933753.1">
    <property type="nucleotide sequence ID" value="NZ_PYFT01000002.1"/>
</dbReference>
<gene>
    <name evidence="2" type="ORF">AHMF7605_28910</name>
</gene>
<dbReference type="Pfam" id="PF01656">
    <property type="entry name" value="CbiA"/>
    <property type="match status" value="1"/>
</dbReference>
<dbReference type="InterPro" id="IPR002586">
    <property type="entry name" value="CobQ/CobB/MinD/ParA_Nub-bd_dom"/>
</dbReference>
<organism evidence="2 3">
    <name type="scientific">Adhaeribacter arboris</name>
    <dbReference type="NCBI Taxonomy" id="2072846"/>
    <lineage>
        <taxon>Bacteria</taxon>
        <taxon>Pseudomonadati</taxon>
        <taxon>Bacteroidota</taxon>
        <taxon>Cytophagia</taxon>
        <taxon>Cytophagales</taxon>
        <taxon>Hymenobacteraceae</taxon>
        <taxon>Adhaeribacter</taxon>
    </lineage>
</organism>
<evidence type="ECO:0000313" key="3">
    <source>
        <dbReference type="Proteomes" id="UP000240357"/>
    </source>
</evidence>
<evidence type="ECO:0000313" key="2">
    <source>
        <dbReference type="EMBL" id="PSR51932.1"/>
    </source>
</evidence>
<dbReference type="PANTHER" id="PTHR13696:SF52">
    <property type="entry name" value="PARA FAMILY PROTEIN CT_582"/>
    <property type="match status" value="1"/>
</dbReference>
<accession>A0A2T2Y8S7</accession>
<reference evidence="2 3" key="1">
    <citation type="submission" date="2018-03" db="EMBL/GenBank/DDBJ databases">
        <title>Adhaeribacter sp. HMF7605 Genome sequencing and assembly.</title>
        <authorList>
            <person name="Kang H."/>
            <person name="Kang J."/>
            <person name="Cha I."/>
            <person name="Kim H."/>
            <person name="Joh K."/>
        </authorList>
    </citation>
    <scope>NUCLEOTIDE SEQUENCE [LARGE SCALE GENOMIC DNA]</scope>
    <source>
        <strain evidence="2 3">HMF7605</strain>
    </source>
</reference>
<dbReference type="AlphaFoldDB" id="A0A2T2Y8S7"/>
<dbReference type="SUPFAM" id="SSF52540">
    <property type="entry name" value="P-loop containing nucleoside triphosphate hydrolases"/>
    <property type="match status" value="1"/>
</dbReference>
<evidence type="ECO:0000259" key="1">
    <source>
        <dbReference type="Pfam" id="PF01656"/>
    </source>
</evidence>
<dbReference type="EMBL" id="PYFT01000002">
    <property type="protein sequence ID" value="PSR51932.1"/>
    <property type="molecule type" value="Genomic_DNA"/>
</dbReference>
<proteinExistence type="predicted"/>
<dbReference type="InterPro" id="IPR027417">
    <property type="entry name" value="P-loop_NTPase"/>
</dbReference>
<dbReference type="CDD" id="cd02042">
    <property type="entry name" value="ParAB_family"/>
    <property type="match status" value="1"/>
</dbReference>
<protein>
    <submittedName>
        <fullName evidence="2">ParA family protein</fullName>
    </submittedName>
</protein>
<name>A0A2T2Y8S7_9BACT</name>
<dbReference type="Gene3D" id="3.40.50.300">
    <property type="entry name" value="P-loop containing nucleotide triphosphate hydrolases"/>
    <property type="match status" value="1"/>
</dbReference>
<keyword evidence="3" id="KW-1185">Reference proteome</keyword>